<comment type="caution">
    <text evidence="1">The sequence shown here is derived from an EMBL/GenBank/DDBJ whole genome shotgun (WGS) entry which is preliminary data.</text>
</comment>
<keyword evidence="2" id="KW-1185">Reference proteome</keyword>
<accession>A0A8H4VFC6</accession>
<gene>
    <name evidence="1" type="ORF">GQ602_002227</name>
</gene>
<dbReference type="AlphaFoldDB" id="A0A8H4VFC6"/>
<sequence length="104" mass="11553">MPRPFRMPQHVAKLDLGRMAVRRGHELAGGSSLRTLEPHRICPSSTSKQGGYLFKSTALVRLQKAARRNAKMVYDPSSTLPAFLHNGSRAVVFASCFVQLFRSP</sequence>
<proteinExistence type="predicted"/>
<organism evidence="1 2">
    <name type="scientific">Ophiocordyceps camponoti-floridani</name>
    <dbReference type="NCBI Taxonomy" id="2030778"/>
    <lineage>
        <taxon>Eukaryota</taxon>
        <taxon>Fungi</taxon>
        <taxon>Dikarya</taxon>
        <taxon>Ascomycota</taxon>
        <taxon>Pezizomycotina</taxon>
        <taxon>Sordariomycetes</taxon>
        <taxon>Hypocreomycetidae</taxon>
        <taxon>Hypocreales</taxon>
        <taxon>Ophiocordycipitaceae</taxon>
        <taxon>Ophiocordyceps</taxon>
    </lineage>
</organism>
<dbReference type="EMBL" id="JAACLJ010000002">
    <property type="protein sequence ID" value="KAF4591928.1"/>
    <property type="molecule type" value="Genomic_DNA"/>
</dbReference>
<evidence type="ECO:0000313" key="2">
    <source>
        <dbReference type="Proteomes" id="UP000562929"/>
    </source>
</evidence>
<reference evidence="1 2" key="1">
    <citation type="journal article" date="2020" name="G3 (Bethesda)">
        <title>Genetic Underpinnings of Host Manipulation by Ophiocordyceps as Revealed by Comparative Transcriptomics.</title>
        <authorList>
            <person name="Will I."/>
            <person name="Das B."/>
            <person name="Trinh T."/>
            <person name="Brachmann A."/>
            <person name="Ohm R.A."/>
            <person name="de Bekker C."/>
        </authorList>
    </citation>
    <scope>NUCLEOTIDE SEQUENCE [LARGE SCALE GENOMIC DNA]</scope>
    <source>
        <strain evidence="1 2">EC05</strain>
    </source>
</reference>
<name>A0A8H4VFC6_9HYPO</name>
<protein>
    <submittedName>
        <fullName evidence="1">Uncharacterized protein</fullName>
    </submittedName>
</protein>
<dbReference type="Proteomes" id="UP000562929">
    <property type="component" value="Unassembled WGS sequence"/>
</dbReference>
<evidence type="ECO:0000313" key="1">
    <source>
        <dbReference type="EMBL" id="KAF4591928.1"/>
    </source>
</evidence>